<feature type="domain" description="GGDEF" evidence="5">
    <location>
        <begin position="246"/>
        <end position="379"/>
    </location>
</feature>
<dbReference type="InterPro" id="IPR000160">
    <property type="entry name" value="GGDEF_dom"/>
</dbReference>
<dbReference type="NCBIfam" id="TIGR00254">
    <property type="entry name" value="GGDEF"/>
    <property type="match status" value="1"/>
</dbReference>
<dbReference type="InterPro" id="IPR043128">
    <property type="entry name" value="Rev_trsase/Diguanyl_cyclase"/>
</dbReference>
<evidence type="ECO:0000256" key="4">
    <source>
        <dbReference type="SAM" id="Phobius"/>
    </source>
</evidence>
<dbReference type="EC" id="2.7.7.65" evidence="1"/>
<dbReference type="Proteomes" id="UP000072741">
    <property type="component" value="Unassembled WGS sequence"/>
</dbReference>
<dbReference type="EMBL" id="LDSL01000043">
    <property type="protein sequence ID" value="KTT24096.1"/>
    <property type="molecule type" value="Genomic_DNA"/>
</dbReference>
<dbReference type="InterPro" id="IPR007891">
    <property type="entry name" value="CHASE3"/>
</dbReference>
<feature type="transmembrane region" description="Helical" evidence="4">
    <location>
        <begin position="182"/>
        <end position="208"/>
    </location>
</feature>
<gene>
    <name evidence="6" type="ORF">NS331_06495</name>
</gene>
<dbReference type="CDD" id="cd01949">
    <property type="entry name" value="GGDEF"/>
    <property type="match status" value="1"/>
</dbReference>
<dbReference type="AlphaFoldDB" id="A0A147H353"/>
<dbReference type="PROSITE" id="PS50887">
    <property type="entry name" value="GGDEF"/>
    <property type="match status" value="1"/>
</dbReference>
<dbReference type="SUPFAM" id="SSF55073">
    <property type="entry name" value="Nucleotide cyclase"/>
    <property type="match status" value="1"/>
</dbReference>
<comment type="caution">
    <text evidence="6">The sequence shown here is derived from an EMBL/GenBank/DDBJ whole genome shotgun (WGS) entry which is preliminary data.</text>
</comment>
<dbReference type="SMART" id="SM00267">
    <property type="entry name" value="GGDEF"/>
    <property type="match status" value="1"/>
</dbReference>
<dbReference type="GO" id="GO:0052621">
    <property type="term" value="F:diguanylate cyclase activity"/>
    <property type="evidence" value="ECO:0007669"/>
    <property type="project" value="UniProtKB-EC"/>
</dbReference>
<dbReference type="Gene3D" id="3.30.70.270">
    <property type="match status" value="1"/>
</dbReference>
<evidence type="ECO:0000256" key="2">
    <source>
        <dbReference type="ARBA" id="ARBA00034247"/>
    </source>
</evidence>
<dbReference type="InterPro" id="IPR050469">
    <property type="entry name" value="Diguanylate_Cyclase"/>
</dbReference>
<dbReference type="RefSeq" id="WP_058641191.1">
    <property type="nucleotide sequence ID" value="NZ_LDSL01000043.1"/>
</dbReference>
<evidence type="ECO:0000313" key="7">
    <source>
        <dbReference type="Proteomes" id="UP000072741"/>
    </source>
</evidence>
<dbReference type="PANTHER" id="PTHR45138:SF9">
    <property type="entry name" value="DIGUANYLATE CYCLASE DGCM-RELATED"/>
    <property type="match status" value="1"/>
</dbReference>
<keyword evidence="7" id="KW-1185">Reference proteome</keyword>
<evidence type="ECO:0000256" key="3">
    <source>
        <dbReference type="SAM" id="Coils"/>
    </source>
</evidence>
<name>A0A147H353_9BURK</name>
<reference evidence="6 7" key="1">
    <citation type="journal article" date="2016" name="Front. Microbiol.">
        <title>Genomic Resource of Rice Seed Associated Bacteria.</title>
        <authorList>
            <person name="Midha S."/>
            <person name="Bansal K."/>
            <person name="Sharma S."/>
            <person name="Kumar N."/>
            <person name="Patil P.P."/>
            <person name="Chaudhry V."/>
            <person name="Patil P.B."/>
        </authorList>
    </citation>
    <scope>NUCLEOTIDE SEQUENCE [LARGE SCALE GENOMIC DNA]</scope>
    <source>
        <strain evidence="6 7">NS331</strain>
    </source>
</reference>
<dbReference type="InterPro" id="IPR029787">
    <property type="entry name" value="Nucleotide_cyclase"/>
</dbReference>
<protein>
    <recommendedName>
        <fullName evidence="1">diguanylate cyclase</fullName>
        <ecNumber evidence="1">2.7.7.65</ecNumber>
    </recommendedName>
</protein>
<keyword evidence="4" id="KW-0812">Transmembrane</keyword>
<feature type="coiled-coil region" evidence="3">
    <location>
        <begin position="153"/>
        <end position="180"/>
    </location>
</feature>
<evidence type="ECO:0000259" key="5">
    <source>
        <dbReference type="PROSITE" id="PS50887"/>
    </source>
</evidence>
<keyword evidence="3" id="KW-0175">Coiled coil</keyword>
<comment type="catalytic activity">
    <reaction evidence="2">
        <text>2 GTP = 3',3'-c-di-GMP + 2 diphosphate</text>
        <dbReference type="Rhea" id="RHEA:24898"/>
        <dbReference type="ChEBI" id="CHEBI:33019"/>
        <dbReference type="ChEBI" id="CHEBI:37565"/>
        <dbReference type="ChEBI" id="CHEBI:58805"/>
        <dbReference type="EC" id="2.7.7.65"/>
    </reaction>
</comment>
<evidence type="ECO:0000256" key="1">
    <source>
        <dbReference type="ARBA" id="ARBA00012528"/>
    </source>
</evidence>
<dbReference type="PANTHER" id="PTHR45138">
    <property type="entry name" value="REGULATORY COMPONENTS OF SENSORY TRANSDUCTION SYSTEM"/>
    <property type="match status" value="1"/>
</dbReference>
<dbReference type="Pfam" id="PF05227">
    <property type="entry name" value="CHASE3"/>
    <property type="match status" value="1"/>
</dbReference>
<organism evidence="6 7">
    <name type="scientific">Pseudacidovorax intermedius</name>
    <dbReference type="NCBI Taxonomy" id="433924"/>
    <lineage>
        <taxon>Bacteria</taxon>
        <taxon>Pseudomonadati</taxon>
        <taxon>Pseudomonadota</taxon>
        <taxon>Betaproteobacteria</taxon>
        <taxon>Burkholderiales</taxon>
        <taxon>Comamonadaceae</taxon>
        <taxon>Pseudacidovorax</taxon>
    </lineage>
</organism>
<keyword evidence="4" id="KW-0472">Membrane</keyword>
<evidence type="ECO:0000313" key="6">
    <source>
        <dbReference type="EMBL" id="KTT24096.1"/>
    </source>
</evidence>
<sequence>MLRPIARVLLITQFVALVLVVAGSALLVATAVRYQSASTWVQHAHEVLDEIETVRTEALRGNLALRNYAISPAAGYLANTRTAARNAADAAERLEALLQQSVSQTQRVFALRAELAELIGWMNSSAVIAERDGPAALLAILKPRVEQDTARSVRKLLGEIEAEERRLLQARSEQRAAEYRRLLTGAGMVATAFFGFLVWSAVYASLLLRRSKATIQGLKESADLDPLTGLLNRRALEERFKRHSGSPLTVVALDLDDFKAVNDAYGHAAGDEVLRVGADRLRHECRESDLIARVGGDEFVVVLTGVADLEVARRFCGRLEQSMRVPILLQSARIHIGASIGFQISSGGMSLQELLATADAVSYQEKSARKASTLALVRD</sequence>
<accession>A0A147H353</accession>
<keyword evidence="4" id="KW-1133">Transmembrane helix</keyword>
<proteinExistence type="predicted"/>
<dbReference type="Pfam" id="PF00990">
    <property type="entry name" value="GGDEF"/>
    <property type="match status" value="1"/>
</dbReference>